<evidence type="ECO:0000313" key="3">
    <source>
        <dbReference type="Proteomes" id="UP000016887"/>
    </source>
</evidence>
<dbReference type="eggNOG" id="arCOG00600">
    <property type="taxonomic scope" value="Archaea"/>
</dbReference>
<dbReference type="InterPro" id="IPR046342">
    <property type="entry name" value="CBS_dom_sf"/>
</dbReference>
<name>U3TEM7_9CREN</name>
<reference evidence="2 3" key="1">
    <citation type="journal article" date="2013" name="Appl. Environ. Microbiol.">
        <title>Variation of the Virus-Related Elements within Syntenic Genomes of the Hyperthermophilic Archaeon Aeropyrum.</title>
        <authorList>
            <person name="Daifuku T."/>
            <person name="Yoshida T."/>
            <person name="Kitamura T."/>
            <person name="Kawaichi S."/>
            <person name="Inoue T."/>
            <person name="Nomura K."/>
            <person name="Yoshida Y."/>
            <person name="Kuno S."/>
            <person name="Sako Y."/>
        </authorList>
    </citation>
    <scope>NUCLEOTIDE SEQUENCE [LARGE SCALE GENOMIC DNA]</scope>
    <source>
        <strain evidence="2 3">SY1</strain>
    </source>
</reference>
<dbReference type="KEGG" id="acj:ACAM_0949"/>
<keyword evidence="3" id="KW-1185">Reference proteome</keyword>
<dbReference type="InterPro" id="IPR000644">
    <property type="entry name" value="CBS_dom"/>
</dbReference>
<sequence>MGLNDKVSLYASAPAITFEPSTSLGEAVSALLVLHKHRILVGRGVAVTGIIEPGDIPVVFERLGIGAWNTPIAALAKSRPPVIGEDTTVGEAAELMVRTGLSTLLVDMRGALGVFTSWDVLQAVEPEELLAPVSEVVGSLHPRVSPNEPVETALESMASSGRSVVLVGVESPWGFLEPLSALKAAVEGLTAGDAAEPIDVFTHCEGALSEVVAAMVDAASRLAVVHSGWKPLASLDEFDVVRAAAGFWVGQRLRSGGGA</sequence>
<gene>
    <name evidence="2" type="ORF">ACAM_0949</name>
</gene>
<protein>
    <recommendedName>
        <fullName evidence="1">CBS domain-containing protein</fullName>
    </recommendedName>
</protein>
<dbReference type="GeneID" id="17110303"/>
<dbReference type="AlphaFoldDB" id="U3TEM7"/>
<accession>U3TEM7</accession>
<dbReference type="EMBL" id="AP012489">
    <property type="protein sequence ID" value="BAN90418.1"/>
    <property type="molecule type" value="Genomic_DNA"/>
</dbReference>
<dbReference type="Gene3D" id="3.10.580.10">
    <property type="entry name" value="CBS-domain"/>
    <property type="match status" value="1"/>
</dbReference>
<evidence type="ECO:0000259" key="1">
    <source>
        <dbReference type="Pfam" id="PF00571"/>
    </source>
</evidence>
<dbReference type="STRING" id="1198449.ACAM_0949"/>
<proteinExistence type="predicted"/>
<dbReference type="Pfam" id="PF00571">
    <property type="entry name" value="CBS"/>
    <property type="match status" value="1"/>
</dbReference>
<evidence type="ECO:0000313" key="2">
    <source>
        <dbReference type="EMBL" id="BAN90418.1"/>
    </source>
</evidence>
<dbReference type="SUPFAM" id="SSF54631">
    <property type="entry name" value="CBS-domain pair"/>
    <property type="match status" value="1"/>
</dbReference>
<dbReference type="Proteomes" id="UP000016887">
    <property type="component" value="Chromosome"/>
</dbReference>
<feature type="domain" description="CBS" evidence="1">
    <location>
        <begin position="76"/>
        <end position="124"/>
    </location>
</feature>
<organism evidence="2 3">
    <name type="scientific">Aeropyrum camini SY1 = JCM 12091</name>
    <dbReference type="NCBI Taxonomy" id="1198449"/>
    <lineage>
        <taxon>Archaea</taxon>
        <taxon>Thermoproteota</taxon>
        <taxon>Thermoprotei</taxon>
        <taxon>Desulfurococcales</taxon>
        <taxon>Desulfurococcaceae</taxon>
        <taxon>Aeropyrum</taxon>
    </lineage>
</organism>
<dbReference type="RefSeq" id="WP_022541691.1">
    <property type="nucleotide sequence ID" value="NC_022521.1"/>
</dbReference>
<dbReference type="CDD" id="cd02205">
    <property type="entry name" value="CBS_pair_SF"/>
    <property type="match status" value="1"/>
</dbReference>